<keyword evidence="3" id="KW-1185">Reference proteome</keyword>
<name>A0A484L0K1_9ASTE</name>
<evidence type="ECO:0000256" key="1">
    <source>
        <dbReference type="SAM" id="MobiDB-lite"/>
    </source>
</evidence>
<dbReference type="AlphaFoldDB" id="A0A484L0K1"/>
<dbReference type="EMBL" id="OOIL02000791">
    <property type="protein sequence ID" value="VFQ69536.1"/>
    <property type="molecule type" value="Genomic_DNA"/>
</dbReference>
<sequence length="113" mass="12702">MDPELYAASKVTARTTRKVRFAPKAPPRRAQTLVLPKPEKVEDDFDAVKSEELLRRFKEATTRKAKVEKKGSIQFVPAPEGFLKSLKSNLPPKGAEKLQNSASNDGKYHLHPF</sequence>
<evidence type="ECO:0000313" key="3">
    <source>
        <dbReference type="Proteomes" id="UP000595140"/>
    </source>
</evidence>
<gene>
    <name evidence="2" type="ORF">CCAM_LOCUS11312</name>
</gene>
<dbReference type="Proteomes" id="UP000595140">
    <property type="component" value="Unassembled WGS sequence"/>
</dbReference>
<proteinExistence type="predicted"/>
<evidence type="ECO:0000313" key="2">
    <source>
        <dbReference type="EMBL" id="VFQ69536.1"/>
    </source>
</evidence>
<accession>A0A484L0K1</accession>
<reference evidence="2 3" key="1">
    <citation type="submission" date="2018-04" db="EMBL/GenBank/DDBJ databases">
        <authorList>
            <person name="Vogel A."/>
        </authorList>
    </citation>
    <scope>NUCLEOTIDE SEQUENCE [LARGE SCALE GENOMIC DNA]</scope>
</reference>
<protein>
    <submittedName>
        <fullName evidence="2">Uncharacterized protein</fullName>
    </submittedName>
</protein>
<organism evidence="2 3">
    <name type="scientific">Cuscuta campestris</name>
    <dbReference type="NCBI Taxonomy" id="132261"/>
    <lineage>
        <taxon>Eukaryota</taxon>
        <taxon>Viridiplantae</taxon>
        <taxon>Streptophyta</taxon>
        <taxon>Embryophyta</taxon>
        <taxon>Tracheophyta</taxon>
        <taxon>Spermatophyta</taxon>
        <taxon>Magnoliopsida</taxon>
        <taxon>eudicotyledons</taxon>
        <taxon>Gunneridae</taxon>
        <taxon>Pentapetalae</taxon>
        <taxon>asterids</taxon>
        <taxon>lamiids</taxon>
        <taxon>Solanales</taxon>
        <taxon>Convolvulaceae</taxon>
        <taxon>Cuscuteae</taxon>
        <taxon>Cuscuta</taxon>
        <taxon>Cuscuta subgen. Grammica</taxon>
        <taxon>Cuscuta sect. Cleistogrammica</taxon>
    </lineage>
</organism>
<feature type="region of interest" description="Disordered" evidence="1">
    <location>
        <begin position="86"/>
        <end position="113"/>
    </location>
</feature>